<keyword evidence="3" id="KW-0809">Transit peptide</keyword>
<reference evidence="4" key="1">
    <citation type="submission" date="2022-10" db="EMBL/GenBank/DDBJ databases">
        <authorList>
            <person name="Hyden B.L."/>
            <person name="Feng K."/>
            <person name="Yates T."/>
            <person name="Jawdy S."/>
            <person name="Smart L.B."/>
            <person name="Muchero W."/>
        </authorList>
    </citation>
    <scope>NUCLEOTIDE SEQUENCE</scope>
    <source>
        <tissue evidence="4">Shoot tip</tissue>
    </source>
</reference>
<dbReference type="PANTHER" id="PTHR13068:SF31">
    <property type="entry name" value="TRANSCRIPTION TERMINATION FACTOR MTERF2, CHLOROPLASTIC-LIKE"/>
    <property type="match status" value="1"/>
</dbReference>
<proteinExistence type="inferred from homology"/>
<evidence type="ECO:0000256" key="3">
    <source>
        <dbReference type="ARBA" id="ARBA00022946"/>
    </source>
</evidence>
<dbReference type="Proteomes" id="UP001141253">
    <property type="component" value="Chromosome 3"/>
</dbReference>
<dbReference type="PANTHER" id="PTHR13068">
    <property type="entry name" value="CGI-12 PROTEIN-RELATED"/>
    <property type="match status" value="1"/>
</dbReference>
<keyword evidence="5" id="KW-1185">Reference proteome</keyword>
<evidence type="ECO:0000256" key="2">
    <source>
        <dbReference type="ARBA" id="ARBA00022472"/>
    </source>
</evidence>
<dbReference type="Gene3D" id="1.25.70.10">
    <property type="entry name" value="Transcription termination factor 3, mitochondrial"/>
    <property type="match status" value="1"/>
</dbReference>
<organism evidence="4 5">
    <name type="scientific">Salix suchowensis</name>
    <dbReference type="NCBI Taxonomy" id="1278906"/>
    <lineage>
        <taxon>Eukaryota</taxon>
        <taxon>Viridiplantae</taxon>
        <taxon>Streptophyta</taxon>
        <taxon>Embryophyta</taxon>
        <taxon>Tracheophyta</taxon>
        <taxon>Spermatophyta</taxon>
        <taxon>Magnoliopsida</taxon>
        <taxon>eudicotyledons</taxon>
        <taxon>Gunneridae</taxon>
        <taxon>Pentapetalae</taxon>
        <taxon>rosids</taxon>
        <taxon>fabids</taxon>
        <taxon>Malpighiales</taxon>
        <taxon>Salicaceae</taxon>
        <taxon>Saliceae</taxon>
        <taxon>Salix</taxon>
    </lineage>
</organism>
<keyword evidence="2" id="KW-0806">Transcription termination</keyword>
<dbReference type="InterPro" id="IPR003690">
    <property type="entry name" value="MTERF"/>
</dbReference>
<dbReference type="InterPro" id="IPR038538">
    <property type="entry name" value="MTERF_sf"/>
</dbReference>
<accession>A0ABQ9BLL0</accession>
<keyword evidence="2" id="KW-0805">Transcription regulation</keyword>
<protein>
    <submittedName>
        <fullName evidence="4">Uncharacterized protein</fullName>
    </submittedName>
</protein>
<dbReference type="EMBL" id="JAPFFI010000007">
    <property type="protein sequence ID" value="KAJ6388029.1"/>
    <property type="molecule type" value="Genomic_DNA"/>
</dbReference>
<name>A0ABQ9BLL0_9ROSI</name>
<sequence length="122" mass="13544">MGNNIISNLPVRNLLLSLIRKRFLKTSSTTRPPNAPSSPSSSSLTVLYLINSCGLPLHTALSVSKKFQIDENNLQKAQSVIQFLKSHDFQDTQIAKMIEKWPAVLRSKTEVSMAPCDQTLTC</sequence>
<keyword evidence="2" id="KW-0804">Transcription</keyword>
<comment type="similarity">
    <text evidence="1">Belongs to the mTERF family.</text>
</comment>
<comment type="caution">
    <text evidence="4">The sequence shown here is derived from an EMBL/GenBank/DDBJ whole genome shotgun (WGS) entry which is preliminary data.</text>
</comment>
<evidence type="ECO:0000313" key="5">
    <source>
        <dbReference type="Proteomes" id="UP001141253"/>
    </source>
</evidence>
<gene>
    <name evidence="4" type="ORF">OIU77_026571</name>
</gene>
<evidence type="ECO:0000256" key="1">
    <source>
        <dbReference type="ARBA" id="ARBA00007692"/>
    </source>
</evidence>
<evidence type="ECO:0000313" key="4">
    <source>
        <dbReference type="EMBL" id="KAJ6388029.1"/>
    </source>
</evidence>
<reference evidence="4" key="2">
    <citation type="journal article" date="2023" name="Int. J. Mol. Sci.">
        <title>De Novo Assembly and Annotation of 11 Diverse Shrub Willow (Salix) Genomes Reveals Novel Gene Organization in Sex-Linked Regions.</title>
        <authorList>
            <person name="Hyden B."/>
            <person name="Feng K."/>
            <person name="Yates T.B."/>
            <person name="Jawdy S."/>
            <person name="Cereghino C."/>
            <person name="Smart L.B."/>
            <person name="Muchero W."/>
        </authorList>
    </citation>
    <scope>NUCLEOTIDE SEQUENCE</scope>
    <source>
        <tissue evidence="4">Shoot tip</tissue>
    </source>
</reference>